<dbReference type="InterPro" id="IPR012337">
    <property type="entry name" value="RNaseH-like_sf"/>
</dbReference>
<evidence type="ECO:0000259" key="1">
    <source>
        <dbReference type="Pfam" id="PF13456"/>
    </source>
</evidence>
<dbReference type="Pfam" id="PF13456">
    <property type="entry name" value="RVT_3"/>
    <property type="match status" value="1"/>
</dbReference>
<dbReference type="InterPro" id="IPR044730">
    <property type="entry name" value="RNase_H-like_dom_plant"/>
</dbReference>
<dbReference type="InterPro" id="IPR002156">
    <property type="entry name" value="RNaseH_domain"/>
</dbReference>
<organism evidence="2">
    <name type="scientific">Manihot esculenta</name>
    <name type="common">Cassava</name>
    <name type="synonym">Jatropha manihot</name>
    <dbReference type="NCBI Taxonomy" id="3983"/>
    <lineage>
        <taxon>Eukaryota</taxon>
        <taxon>Viridiplantae</taxon>
        <taxon>Streptophyta</taxon>
        <taxon>Embryophyta</taxon>
        <taxon>Tracheophyta</taxon>
        <taxon>Spermatophyta</taxon>
        <taxon>Magnoliopsida</taxon>
        <taxon>eudicotyledons</taxon>
        <taxon>Gunneridae</taxon>
        <taxon>Pentapetalae</taxon>
        <taxon>rosids</taxon>
        <taxon>fabids</taxon>
        <taxon>Malpighiales</taxon>
        <taxon>Euphorbiaceae</taxon>
        <taxon>Crotonoideae</taxon>
        <taxon>Manihoteae</taxon>
        <taxon>Manihot</taxon>
    </lineage>
</organism>
<protein>
    <recommendedName>
        <fullName evidence="1">RNase H type-1 domain-containing protein</fullName>
    </recommendedName>
</protein>
<dbReference type="PANTHER" id="PTHR47723">
    <property type="entry name" value="OS05G0353850 PROTEIN"/>
    <property type="match status" value="1"/>
</dbReference>
<gene>
    <name evidence="2" type="ORF">MANES_11G001100</name>
</gene>
<proteinExistence type="predicted"/>
<feature type="domain" description="RNase H type-1" evidence="1">
    <location>
        <begin position="6"/>
        <end position="92"/>
    </location>
</feature>
<name>A0A2C9UX36_MANES</name>
<dbReference type="SUPFAM" id="SSF53098">
    <property type="entry name" value="Ribonuclease H-like"/>
    <property type="match status" value="1"/>
</dbReference>
<dbReference type="Gene3D" id="3.30.420.10">
    <property type="entry name" value="Ribonuclease H-like superfamily/Ribonuclease H"/>
    <property type="match status" value="1"/>
</dbReference>
<dbReference type="InterPro" id="IPR053151">
    <property type="entry name" value="RNase_H-like"/>
</dbReference>
<accession>A0A2C9UX36</accession>
<dbReference type="PANTHER" id="PTHR47723:SF19">
    <property type="entry name" value="POLYNUCLEOTIDYL TRANSFERASE, RIBONUCLEASE H-LIKE SUPERFAMILY PROTEIN"/>
    <property type="match status" value="1"/>
</dbReference>
<dbReference type="EMBL" id="CM004397">
    <property type="protein sequence ID" value="OAY36169.1"/>
    <property type="molecule type" value="Genomic_DNA"/>
</dbReference>
<dbReference type="CDD" id="cd06222">
    <property type="entry name" value="RNase_H_like"/>
    <property type="match status" value="1"/>
</dbReference>
<reference evidence="2" key="1">
    <citation type="submission" date="2016-02" db="EMBL/GenBank/DDBJ databases">
        <title>WGS assembly of Manihot esculenta.</title>
        <authorList>
            <person name="Bredeson J.V."/>
            <person name="Prochnik S.E."/>
            <person name="Lyons J.B."/>
            <person name="Schmutz J."/>
            <person name="Grimwood J."/>
            <person name="Vrebalov J."/>
            <person name="Bart R.S."/>
            <person name="Amuge T."/>
            <person name="Ferguson M.E."/>
            <person name="Green R."/>
            <person name="Putnam N."/>
            <person name="Stites J."/>
            <person name="Rounsley S."/>
            <person name="Rokhsar D.S."/>
        </authorList>
    </citation>
    <scope>NUCLEOTIDE SEQUENCE [LARGE SCALE GENOMIC DNA]</scope>
    <source>
        <tissue evidence="2">Leaf</tissue>
    </source>
</reference>
<sequence length="102" mass="11271">MRVVGLASPLNAELVGIREVLSWIKDQEWQKVKVEVDNVQAIRAVTSPGYSGLIATEGVVLDCKFLLNRISCDVRFHHVSRSTNEFADNLTQAIRSSSSLGE</sequence>
<dbReference type="GO" id="GO:0003676">
    <property type="term" value="F:nucleic acid binding"/>
    <property type="evidence" value="ECO:0007669"/>
    <property type="project" value="InterPro"/>
</dbReference>
<evidence type="ECO:0000313" key="2">
    <source>
        <dbReference type="EMBL" id="OAY36169.1"/>
    </source>
</evidence>
<dbReference type="InterPro" id="IPR036397">
    <property type="entry name" value="RNaseH_sf"/>
</dbReference>
<dbReference type="AlphaFoldDB" id="A0A2C9UX36"/>
<dbReference type="GO" id="GO:0004523">
    <property type="term" value="F:RNA-DNA hybrid ribonuclease activity"/>
    <property type="evidence" value="ECO:0007669"/>
    <property type="project" value="InterPro"/>
</dbReference>